<dbReference type="InterPro" id="IPR016032">
    <property type="entry name" value="Sig_transdc_resp-reg_C-effctor"/>
</dbReference>
<dbReference type="GO" id="GO:0032993">
    <property type="term" value="C:protein-DNA complex"/>
    <property type="evidence" value="ECO:0007669"/>
    <property type="project" value="TreeGrafter"/>
</dbReference>
<dbReference type="Pfam" id="PF00486">
    <property type="entry name" value="Trans_reg_C"/>
    <property type="match status" value="1"/>
</dbReference>
<evidence type="ECO:0000259" key="8">
    <source>
        <dbReference type="PROSITE" id="PS50110"/>
    </source>
</evidence>
<evidence type="ECO:0000313" key="10">
    <source>
        <dbReference type="EMBL" id="MBR0656787.1"/>
    </source>
</evidence>
<reference evidence="10" key="1">
    <citation type="submission" date="2020-01" db="EMBL/GenBank/DDBJ databases">
        <authorList>
            <person name="Rat A."/>
        </authorList>
    </citation>
    <scope>NUCLEOTIDE SEQUENCE</scope>
    <source>
        <strain evidence="10">LMG 28251</strain>
    </source>
</reference>
<dbReference type="SMART" id="SM00862">
    <property type="entry name" value="Trans_reg_C"/>
    <property type="match status" value="1"/>
</dbReference>
<dbReference type="PROSITE" id="PS50110">
    <property type="entry name" value="RESPONSE_REGULATORY"/>
    <property type="match status" value="1"/>
</dbReference>
<feature type="DNA-binding region" description="OmpR/PhoB-type" evidence="7">
    <location>
        <begin position="138"/>
        <end position="240"/>
    </location>
</feature>
<name>A0AAF1KUQ8_9PROT</name>
<dbReference type="GO" id="GO:0006355">
    <property type="term" value="P:regulation of DNA-templated transcription"/>
    <property type="evidence" value="ECO:0007669"/>
    <property type="project" value="InterPro"/>
</dbReference>
<evidence type="ECO:0000256" key="1">
    <source>
        <dbReference type="ARBA" id="ARBA00022553"/>
    </source>
</evidence>
<evidence type="ECO:0000256" key="6">
    <source>
        <dbReference type="PROSITE-ProRule" id="PRU00169"/>
    </source>
</evidence>
<evidence type="ECO:0000256" key="3">
    <source>
        <dbReference type="ARBA" id="ARBA00023015"/>
    </source>
</evidence>
<dbReference type="SUPFAM" id="SSF46894">
    <property type="entry name" value="C-terminal effector domain of the bipartite response regulators"/>
    <property type="match status" value="1"/>
</dbReference>
<dbReference type="RefSeq" id="WP_211875656.1">
    <property type="nucleotide sequence ID" value="NZ_JAAEDH010000022.1"/>
</dbReference>
<evidence type="ECO:0000256" key="2">
    <source>
        <dbReference type="ARBA" id="ARBA00023012"/>
    </source>
</evidence>
<organism evidence="10 11">
    <name type="scientific">Plastoroseomonas arctica</name>
    <dbReference type="NCBI Taxonomy" id="1509237"/>
    <lineage>
        <taxon>Bacteria</taxon>
        <taxon>Pseudomonadati</taxon>
        <taxon>Pseudomonadota</taxon>
        <taxon>Alphaproteobacteria</taxon>
        <taxon>Acetobacterales</taxon>
        <taxon>Acetobacteraceae</taxon>
        <taxon>Plastoroseomonas</taxon>
    </lineage>
</organism>
<dbReference type="PANTHER" id="PTHR48111">
    <property type="entry name" value="REGULATOR OF RPOS"/>
    <property type="match status" value="1"/>
</dbReference>
<evidence type="ECO:0000256" key="4">
    <source>
        <dbReference type="ARBA" id="ARBA00023125"/>
    </source>
</evidence>
<dbReference type="InterPro" id="IPR036388">
    <property type="entry name" value="WH-like_DNA-bd_sf"/>
</dbReference>
<dbReference type="InterPro" id="IPR001789">
    <property type="entry name" value="Sig_transdc_resp-reg_receiver"/>
</dbReference>
<dbReference type="PROSITE" id="PS51755">
    <property type="entry name" value="OMPR_PHOB"/>
    <property type="match status" value="1"/>
</dbReference>
<dbReference type="GO" id="GO:0000156">
    <property type="term" value="F:phosphorelay response regulator activity"/>
    <property type="evidence" value="ECO:0007669"/>
    <property type="project" value="TreeGrafter"/>
</dbReference>
<proteinExistence type="predicted"/>
<dbReference type="InterPro" id="IPR001867">
    <property type="entry name" value="OmpR/PhoB-type_DNA-bd"/>
</dbReference>
<dbReference type="InterPro" id="IPR011006">
    <property type="entry name" value="CheY-like_superfamily"/>
</dbReference>
<evidence type="ECO:0000313" key="11">
    <source>
        <dbReference type="Proteomes" id="UP001196068"/>
    </source>
</evidence>
<reference evidence="10" key="2">
    <citation type="journal article" date="2021" name="Syst. Appl. Microbiol.">
        <title>Roseomonas hellenica sp. nov., isolated from roots of wild-growing Alkanna tinctoria.</title>
        <authorList>
            <person name="Rat A."/>
            <person name="Naranjo H.D."/>
            <person name="Lebbe L."/>
            <person name="Cnockaert M."/>
            <person name="Krigas N."/>
            <person name="Grigoriadou K."/>
            <person name="Maloupa E."/>
            <person name="Willems A."/>
        </authorList>
    </citation>
    <scope>NUCLEOTIDE SEQUENCE</scope>
    <source>
        <strain evidence="10">LMG 28251</strain>
    </source>
</reference>
<keyword evidence="2" id="KW-0902">Two-component regulatory system</keyword>
<comment type="caution">
    <text evidence="6">Lacks conserved residue(s) required for the propagation of feature annotation.</text>
</comment>
<accession>A0AAF1KUQ8</accession>
<dbReference type="PANTHER" id="PTHR48111:SF4">
    <property type="entry name" value="DNA-BINDING DUAL TRANSCRIPTIONAL REGULATOR OMPR"/>
    <property type="match status" value="1"/>
</dbReference>
<evidence type="ECO:0000256" key="5">
    <source>
        <dbReference type="ARBA" id="ARBA00023163"/>
    </source>
</evidence>
<feature type="domain" description="Response regulatory" evidence="8">
    <location>
        <begin position="10"/>
        <end position="125"/>
    </location>
</feature>
<protein>
    <submittedName>
        <fullName evidence="10">Response regulator transcription factor</fullName>
    </submittedName>
</protein>
<dbReference type="CDD" id="cd00383">
    <property type="entry name" value="trans_reg_C"/>
    <property type="match status" value="1"/>
</dbReference>
<dbReference type="InterPro" id="IPR039420">
    <property type="entry name" value="WalR-like"/>
</dbReference>
<keyword evidence="5" id="KW-0804">Transcription</keyword>
<dbReference type="GO" id="GO:0000976">
    <property type="term" value="F:transcription cis-regulatory region binding"/>
    <property type="evidence" value="ECO:0007669"/>
    <property type="project" value="TreeGrafter"/>
</dbReference>
<comment type="caution">
    <text evidence="10">The sequence shown here is derived from an EMBL/GenBank/DDBJ whole genome shotgun (WGS) entry which is preliminary data.</text>
</comment>
<dbReference type="Proteomes" id="UP001196068">
    <property type="component" value="Unassembled WGS sequence"/>
</dbReference>
<dbReference type="Gene3D" id="6.10.250.690">
    <property type="match status" value="1"/>
</dbReference>
<sequence>MKNNYRSDCDIYVLGGNLPRAQAFARYLTDHGCPADAFADRFSLLSRMEGHPPGLVLLQAGAGSPDALIAMLSEIRARSPVPCILHAQEPDQVAQRVHGLENGVDDWIPAATAPREVLARIRAVLRRSRRSAIVSTVPPANPTPPGTWHLSVERRELFTADGSACLLTAAEFDLLWVLVQTPGVPVAREVLSQSVFRRSWFPYDRGLDNLVARLRRKLAAHSKNANIIRPIRGAGYAFTNF</sequence>
<dbReference type="GO" id="GO:0005829">
    <property type="term" value="C:cytosol"/>
    <property type="evidence" value="ECO:0007669"/>
    <property type="project" value="TreeGrafter"/>
</dbReference>
<feature type="domain" description="OmpR/PhoB-type" evidence="9">
    <location>
        <begin position="138"/>
        <end position="240"/>
    </location>
</feature>
<dbReference type="Gene3D" id="1.10.10.10">
    <property type="entry name" value="Winged helix-like DNA-binding domain superfamily/Winged helix DNA-binding domain"/>
    <property type="match status" value="1"/>
</dbReference>
<evidence type="ECO:0000259" key="9">
    <source>
        <dbReference type="PROSITE" id="PS51755"/>
    </source>
</evidence>
<keyword evidence="4 7" id="KW-0238">DNA-binding</keyword>
<dbReference type="EMBL" id="JAAEDH010000022">
    <property type="protein sequence ID" value="MBR0656787.1"/>
    <property type="molecule type" value="Genomic_DNA"/>
</dbReference>
<dbReference type="SUPFAM" id="SSF52172">
    <property type="entry name" value="CheY-like"/>
    <property type="match status" value="1"/>
</dbReference>
<keyword evidence="1" id="KW-0597">Phosphoprotein</keyword>
<gene>
    <name evidence="10" type="ORF">GXW79_17035</name>
</gene>
<keyword evidence="11" id="KW-1185">Reference proteome</keyword>
<dbReference type="AlphaFoldDB" id="A0AAF1KUQ8"/>
<keyword evidence="3" id="KW-0805">Transcription regulation</keyword>
<evidence type="ECO:0000256" key="7">
    <source>
        <dbReference type="PROSITE-ProRule" id="PRU01091"/>
    </source>
</evidence>